<name>A0AAJ6BI18_9BACT</name>
<sequence length="253" mass="28285">MNRFTIIALTTVLFLSACKKDKDQPPKPPADTFRLQFNGQTIPFSQVDSAVVLFHKEGSNNPVFQRLIKGANHWQTSIDGLSAGKYRAELYVYAQLADGNATTSGRYQLDKKFTIPYREDSLVVVAGPGAGPQDPWEKFIVLADPDHSVLLTVPLNPKNPYFEFLLQDTRWDQFQLERIAAKYGNGGNEFIAIHAWECPGSCYGADRIISNSTAFLPFVETLGSKAWDNAEVSGWVANSGTGEKVEFFYQYDR</sequence>
<dbReference type="EMBL" id="CP119311">
    <property type="protein sequence ID" value="WEK35796.1"/>
    <property type="molecule type" value="Genomic_DNA"/>
</dbReference>
<protein>
    <submittedName>
        <fullName evidence="1">Uncharacterized protein</fullName>
    </submittedName>
</protein>
<dbReference type="AlphaFoldDB" id="A0AAJ6BI18"/>
<organism evidence="1 2">
    <name type="scientific">Candidatus Pseudobacter hemicellulosilyticus</name>
    <dbReference type="NCBI Taxonomy" id="3121375"/>
    <lineage>
        <taxon>Bacteria</taxon>
        <taxon>Pseudomonadati</taxon>
        <taxon>Bacteroidota</taxon>
        <taxon>Chitinophagia</taxon>
        <taxon>Chitinophagales</taxon>
        <taxon>Chitinophagaceae</taxon>
        <taxon>Pseudobacter</taxon>
    </lineage>
</organism>
<evidence type="ECO:0000313" key="2">
    <source>
        <dbReference type="Proteomes" id="UP001220610"/>
    </source>
</evidence>
<reference evidence="1" key="1">
    <citation type="submission" date="2023-03" db="EMBL/GenBank/DDBJ databases">
        <title>Andean soil-derived lignocellulolytic bacterial consortium as a source of novel taxa and putative plastic-active enzymes.</title>
        <authorList>
            <person name="Diaz-Garcia L."/>
            <person name="Chuvochina M."/>
            <person name="Feuerriegel G."/>
            <person name="Bunk B."/>
            <person name="Sproer C."/>
            <person name="Streit W.R."/>
            <person name="Rodriguez L.M."/>
            <person name="Overmann J."/>
            <person name="Jimenez D.J."/>
        </authorList>
    </citation>
    <scope>NUCLEOTIDE SEQUENCE</scope>
    <source>
        <strain evidence="1">MAG 7</strain>
    </source>
</reference>
<evidence type="ECO:0000313" key="1">
    <source>
        <dbReference type="EMBL" id="WEK35796.1"/>
    </source>
</evidence>
<gene>
    <name evidence="1" type="ORF">P0Y53_25195</name>
</gene>
<dbReference type="Proteomes" id="UP001220610">
    <property type="component" value="Chromosome"/>
</dbReference>
<accession>A0AAJ6BI18</accession>
<dbReference type="PROSITE" id="PS51257">
    <property type="entry name" value="PROKAR_LIPOPROTEIN"/>
    <property type="match status" value="1"/>
</dbReference>
<proteinExistence type="predicted"/>